<dbReference type="RefSeq" id="XP_003012620.1">
    <property type="nucleotide sequence ID" value="XM_003012574.1"/>
</dbReference>
<dbReference type="EMBL" id="ABSU01000018">
    <property type="protein sequence ID" value="EFE31980.1"/>
    <property type="molecule type" value="Genomic_DNA"/>
</dbReference>
<sequence>MFNLRFILGIISLALSSQVTSSPIHRPRRAELFNRGLYSTHTQNTAVMTLTVTPTVAGSTVPVTMCVDLQKAGSTGTPSIVPCPMITHSNKAADTTTSAPATSSTSTLKNGEVPAIEVGTGSPPISYLYSSSWYYFPTMAPATSSYSPSSSGTSSTISPSTTQPTMSTASPSSTRTSPISTAVPSDTTTTSLPIKVTSLPVSSSTSVRGTTSLLSQSTSDSQQSRPTTVFNTTTKTVYLPPSSTGFTSSYTAVPTTTSAAYPGWNSTLPSFSTITQSITTSVTVTSGFYSSSFTPPATTSSPSSTSTVQLTTSSTTTSLSTSSPSTTEPATESPTMIYTSFSNTLPSFTTTSSELSTSQTVTSVYAPAPPPTETPTTSSNPLVVIPVTDEAPAPTGIELIPIEP</sequence>
<dbReference type="Proteomes" id="UP000008866">
    <property type="component" value="Unassembled WGS sequence"/>
</dbReference>
<dbReference type="HOGENOM" id="CLU_033725_0_0_1"/>
<name>D4AYG4_ARTBC</name>
<feature type="compositionally biased region" description="Polar residues" evidence="1">
    <location>
        <begin position="183"/>
        <end position="192"/>
    </location>
</feature>
<feature type="compositionally biased region" description="Low complexity" evidence="1">
    <location>
        <begin position="145"/>
        <end position="182"/>
    </location>
</feature>
<dbReference type="eggNOG" id="ENOG502RAS6">
    <property type="taxonomic scope" value="Eukaryota"/>
</dbReference>
<feature type="region of interest" description="Disordered" evidence="1">
    <location>
        <begin position="293"/>
        <end position="334"/>
    </location>
</feature>
<feature type="signal peptide" evidence="2">
    <location>
        <begin position="1"/>
        <end position="21"/>
    </location>
</feature>
<evidence type="ECO:0000313" key="3">
    <source>
        <dbReference type="EMBL" id="EFE31980.1"/>
    </source>
</evidence>
<reference evidence="4" key="1">
    <citation type="journal article" date="2011" name="Genome Biol.">
        <title>Comparative and functional genomics provide insights into the pathogenicity of dermatophytic fungi.</title>
        <authorList>
            <person name="Burmester A."/>
            <person name="Shelest E."/>
            <person name="Gloeckner G."/>
            <person name="Heddergott C."/>
            <person name="Schindler S."/>
            <person name="Staib P."/>
            <person name="Heidel A."/>
            <person name="Felder M."/>
            <person name="Petzold A."/>
            <person name="Szafranski K."/>
            <person name="Feuermann M."/>
            <person name="Pedruzzi I."/>
            <person name="Priebe S."/>
            <person name="Groth M."/>
            <person name="Winkler R."/>
            <person name="Li W."/>
            <person name="Kniemeyer O."/>
            <person name="Schroeckh V."/>
            <person name="Hertweck C."/>
            <person name="Hube B."/>
            <person name="White T.C."/>
            <person name="Platzer M."/>
            <person name="Guthke R."/>
            <person name="Heitman J."/>
            <person name="Woestemeyer J."/>
            <person name="Zipfel P.F."/>
            <person name="Monod M."/>
            <person name="Brakhage A.A."/>
        </authorList>
    </citation>
    <scope>NUCLEOTIDE SEQUENCE [LARGE SCALE GENOMIC DNA]</scope>
    <source>
        <strain evidence="4">ATCC MYA-4681 / CBS 112371</strain>
    </source>
</reference>
<accession>D4AYG4</accession>
<dbReference type="GeneID" id="9522697"/>
<feature type="region of interest" description="Disordered" evidence="1">
    <location>
        <begin position="145"/>
        <end position="227"/>
    </location>
</feature>
<dbReference type="OrthoDB" id="4174409at2759"/>
<proteinExistence type="predicted"/>
<feature type="chain" id="PRO_5003054099" evidence="2">
    <location>
        <begin position="22"/>
        <end position="404"/>
    </location>
</feature>
<protein>
    <submittedName>
        <fullName evidence="3">Uncharacterized protein</fullName>
    </submittedName>
</protein>
<evidence type="ECO:0000256" key="2">
    <source>
        <dbReference type="SAM" id="SignalP"/>
    </source>
</evidence>
<evidence type="ECO:0000313" key="4">
    <source>
        <dbReference type="Proteomes" id="UP000008866"/>
    </source>
</evidence>
<comment type="caution">
    <text evidence="3">The sequence shown here is derived from an EMBL/GenBank/DDBJ whole genome shotgun (WGS) entry which is preliminary data.</text>
</comment>
<dbReference type="AlphaFoldDB" id="D4AYG4"/>
<evidence type="ECO:0000256" key="1">
    <source>
        <dbReference type="SAM" id="MobiDB-lite"/>
    </source>
</evidence>
<keyword evidence="2" id="KW-0732">Signal</keyword>
<dbReference type="KEGG" id="abe:ARB_01233"/>
<feature type="compositionally biased region" description="Low complexity" evidence="1">
    <location>
        <begin position="196"/>
        <end position="227"/>
    </location>
</feature>
<dbReference type="OMA" id="CFIIFYC"/>
<dbReference type="STRING" id="663331.D4AYG4"/>
<keyword evidence="4" id="KW-1185">Reference proteome</keyword>
<gene>
    <name evidence="3" type="ORF">ARB_01233</name>
</gene>
<organism evidence="3 4">
    <name type="scientific">Arthroderma benhamiae (strain ATCC MYA-4681 / CBS 112371)</name>
    <name type="common">Trichophyton mentagrophytes</name>
    <dbReference type="NCBI Taxonomy" id="663331"/>
    <lineage>
        <taxon>Eukaryota</taxon>
        <taxon>Fungi</taxon>
        <taxon>Dikarya</taxon>
        <taxon>Ascomycota</taxon>
        <taxon>Pezizomycotina</taxon>
        <taxon>Eurotiomycetes</taxon>
        <taxon>Eurotiomycetidae</taxon>
        <taxon>Onygenales</taxon>
        <taxon>Arthrodermataceae</taxon>
        <taxon>Trichophyton</taxon>
    </lineage>
</organism>